<evidence type="ECO:0000256" key="2">
    <source>
        <dbReference type="ARBA" id="ARBA00022723"/>
    </source>
</evidence>
<keyword evidence="3 4" id="KW-0408">Iron</keyword>
<evidence type="ECO:0000313" key="7">
    <source>
        <dbReference type="EMBL" id="PCI79208.1"/>
    </source>
</evidence>
<name>A0A2A4X9A4_9GAMM</name>
<dbReference type="SUPFAM" id="SSF46626">
    <property type="entry name" value="Cytochrome c"/>
    <property type="match status" value="1"/>
</dbReference>
<evidence type="ECO:0000259" key="6">
    <source>
        <dbReference type="PROSITE" id="PS51007"/>
    </source>
</evidence>
<reference evidence="8" key="1">
    <citation type="submission" date="2017-08" db="EMBL/GenBank/DDBJ databases">
        <title>A dynamic microbial community with high functional redundancy inhabits the cold, oxic subseafloor aquifer.</title>
        <authorList>
            <person name="Tully B.J."/>
            <person name="Wheat C.G."/>
            <person name="Glazer B.T."/>
            <person name="Huber J.A."/>
        </authorList>
    </citation>
    <scope>NUCLEOTIDE SEQUENCE [LARGE SCALE GENOMIC DNA]</scope>
</reference>
<evidence type="ECO:0000256" key="5">
    <source>
        <dbReference type="SAM" id="SignalP"/>
    </source>
</evidence>
<dbReference type="Proteomes" id="UP000218767">
    <property type="component" value="Unassembled WGS sequence"/>
</dbReference>
<feature type="chain" id="PRO_5013309006" description="Cytochrome c domain-containing protein" evidence="5">
    <location>
        <begin position="40"/>
        <end position="493"/>
    </location>
</feature>
<keyword evidence="2 4" id="KW-0479">Metal-binding</keyword>
<dbReference type="GO" id="GO:0020037">
    <property type="term" value="F:heme binding"/>
    <property type="evidence" value="ECO:0007669"/>
    <property type="project" value="InterPro"/>
</dbReference>
<dbReference type="InterPro" id="IPR036909">
    <property type="entry name" value="Cyt_c-like_dom_sf"/>
</dbReference>
<evidence type="ECO:0000313" key="8">
    <source>
        <dbReference type="Proteomes" id="UP000218767"/>
    </source>
</evidence>
<dbReference type="InterPro" id="IPR009056">
    <property type="entry name" value="Cyt_c-like_dom"/>
</dbReference>
<feature type="domain" description="Cytochrome c" evidence="6">
    <location>
        <begin position="37"/>
        <end position="134"/>
    </location>
</feature>
<evidence type="ECO:0000256" key="3">
    <source>
        <dbReference type="ARBA" id="ARBA00023004"/>
    </source>
</evidence>
<dbReference type="GO" id="GO:0009055">
    <property type="term" value="F:electron transfer activity"/>
    <property type="evidence" value="ECO:0007669"/>
    <property type="project" value="InterPro"/>
</dbReference>
<organism evidence="7 8">
    <name type="scientific">SAR86 cluster bacterium</name>
    <dbReference type="NCBI Taxonomy" id="2030880"/>
    <lineage>
        <taxon>Bacteria</taxon>
        <taxon>Pseudomonadati</taxon>
        <taxon>Pseudomonadota</taxon>
        <taxon>Gammaproteobacteria</taxon>
        <taxon>SAR86 cluster</taxon>
    </lineage>
</organism>
<dbReference type="GO" id="GO:0046872">
    <property type="term" value="F:metal ion binding"/>
    <property type="evidence" value="ECO:0007669"/>
    <property type="project" value="UniProtKB-KW"/>
</dbReference>
<keyword evidence="5" id="KW-0732">Signal</keyword>
<accession>A0A2A4X9A4</accession>
<proteinExistence type="predicted"/>
<dbReference type="EMBL" id="NVUL01000020">
    <property type="protein sequence ID" value="PCI79208.1"/>
    <property type="molecule type" value="Genomic_DNA"/>
</dbReference>
<gene>
    <name evidence="7" type="ORF">COB20_05345</name>
</gene>
<evidence type="ECO:0000256" key="4">
    <source>
        <dbReference type="PROSITE-ProRule" id="PRU00433"/>
    </source>
</evidence>
<feature type="signal peptide" evidence="5">
    <location>
        <begin position="1"/>
        <end position="39"/>
    </location>
</feature>
<dbReference type="PROSITE" id="PS51007">
    <property type="entry name" value="CYTC"/>
    <property type="match status" value="1"/>
</dbReference>
<comment type="caution">
    <text evidence="7">The sequence shown here is derived from an EMBL/GenBank/DDBJ whole genome shotgun (WGS) entry which is preliminary data.</text>
</comment>
<dbReference type="AlphaFoldDB" id="A0A2A4X9A4"/>
<keyword evidence="1 4" id="KW-0349">Heme</keyword>
<evidence type="ECO:0000256" key="1">
    <source>
        <dbReference type="ARBA" id="ARBA00022617"/>
    </source>
</evidence>
<protein>
    <recommendedName>
        <fullName evidence="6">Cytochrome c domain-containing protein</fullName>
    </recommendedName>
</protein>
<sequence length="493" mass="54681">MEDPPLLTTNHRSIFRKFVKISQALAIFSALSLPTLANAQSDQVTFHKDIEPILQRSCQNCHRPGGVAPMSLVSFDEVAPFAGLIEYKTGLRDRAGAMPPWYMEKDIGIQDYKFDPSLSDEELAAISTWARSGTPQGDPADAPEPLAFSDDLKWTAGKPDLVVSTNDVTKLAGTPDWWGEIDRIAIPIEEDRYVKSVEIVEVNDVNNSAGTGRDTVGGRYIFHHMIWSTAEIDENGQRIADTATGWPVHEVGRNADIFDVDGGRLLKAGTFLVSDSVHMHSNGKDTTAHLEVGFRFHPVGYEPKYERVTLGLGNGVDISIAGNEDAQELHAYSVLQDHIKIITFEPHLHAPGERMCLEAIWGYTVETLSCVGYDHNWVRGYAYDNDAQPLLPKGTILHIVGYMNNTETNPNVPDPRNWQGSGNRSVTNMFIDLGMRVKMDDEQFFEEMEKRRQTLNLGPNDHVIGCPLCLAPLVAPVNSSEEITNEVALQETN</sequence>